<accession>A0AAW0CL91</accession>
<evidence type="ECO:0000313" key="1">
    <source>
        <dbReference type="EMBL" id="KAK7040506.1"/>
    </source>
</evidence>
<keyword evidence="2" id="KW-1185">Reference proteome</keyword>
<dbReference type="Gene3D" id="3.30.420.10">
    <property type="entry name" value="Ribonuclease H-like superfamily/Ribonuclease H"/>
    <property type="match status" value="1"/>
</dbReference>
<dbReference type="GO" id="GO:0003676">
    <property type="term" value="F:nucleic acid binding"/>
    <property type="evidence" value="ECO:0007669"/>
    <property type="project" value="InterPro"/>
</dbReference>
<proteinExistence type="predicted"/>
<gene>
    <name evidence="1" type="ORF">R3P38DRAFT_2414491</name>
</gene>
<dbReference type="Proteomes" id="UP001362999">
    <property type="component" value="Unassembled WGS sequence"/>
</dbReference>
<reference evidence="1 2" key="1">
    <citation type="journal article" date="2024" name="J Genomics">
        <title>Draft genome sequencing and assembly of Favolaschia claudopus CIRM-BRFM 2984 isolated from oak limbs.</title>
        <authorList>
            <person name="Navarro D."/>
            <person name="Drula E."/>
            <person name="Chaduli D."/>
            <person name="Cazenave R."/>
            <person name="Ahrendt S."/>
            <person name="Wang J."/>
            <person name="Lipzen A."/>
            <person name="Daum C."/>
            <person name="Barry K."/>
            <person name="Grigoriev I.V."/>
            <person name="Favel A."/>
            <person name="Rosso M.N."/>
            <person name="Martin F."/>
        </authorList>
    </citation>
    <scope>NUCLEOTIDE SEQUENCE [LARGE SCALE GENOMIC DNA]</scope>
    <source>
        <strain evidence="1 2">CIRM-BRFM 2984</strain>
    </source>
</reference>
<dbReference type="EMBL" id="JAWWNJ010000015">
    <property type="protein sequence ID" value="KAK7040506.1"/>
    <property type="molecule type" value="Genomic_DNA"/>
</dbReference>
<organism evidence="1 2">
    <name type="scientific">Favolaschia claudopus</name>
    <dbReference type="NCBI Taxonomy" id="2862362"/>
    <lineage>
        <taxon>Eukaryota</taxon>
        <taxon>Fungi</taxon>
        <taxon>Dikarya</taxon>
        <taxon>Basidiomycota</taxon>
        <taxon>Agaricomycotina</taxon>
        <taxon>Agaricomycetes</taxon>
        <taxon>Agaricomycetidae</taxon>
        <taxon>Agaricales</taxon>
        <taxon>Marasmiineae</taxon>
        <taxon>Mycenaceae</taxon>
        <taxon>Favolaschia</taxon>
    </lineage>
</organism>
<feature type="non-terminal residue" evidence="1">
    <location>
        <position position="111"/>
    </location>
</feature>
<sequence>INWWSTFSPAWNGILLLSPNRETLHIYTDASGSKGAGGVFDSLWFSTKIPKRYKSRDIQFKEFFAIIQAIRRWGRHFSGKHIVFHVDNQAVDSSIRNLSIRSPPTMNLVRQ</sequence>
<protein>
    <submittedName>
        <fullName evidence="1">Uncharacterized protein</fullName>
    </submittedName>
</protein>
<dbReference type="InterPro" id="IPR036397">
    <property type="entry name" value="RNaseH_sf"/>
</dbReference>
<evidence type="ECO:0000313" key="2">
    <source>
        <dbReference type="Proteomes" id="UP001362999"/>
    </source>
</evidence>
<comment type="caution">
    <text evidence="1">The sequence shown here is derived from an EMBL/GenBank/DDBJ whole genome shotgun (WGS) entry which is preliminary data.</text>
</comment>
<feature type="non-terminal residue" evidence="1">
    <location>
        <position position="1"/>
    </location>
</feature>
<name>A0AAW0CL91_9AGAR</name>
<dbReference type="AlphaFoldDB" id="A0AAW0CL91"/>